<proteinExistence type="predicted"/>
<organism evidence="2">
    <name type="scientific">uncultured Thermoleophilia bacterium</name>
    <dbReference type="NCBI Taxonomy" id="1497501"/>
    <lineage>
        <taxon>Bacteria</taxon>
        <taxon>Bacillati</taxon>
        <taxon>Actinomycetota</taxon>
        <taxon>Thermoleophilia</taxon>
        <taxon>environmental samples</taxon>
    </lineage>
</organism>
<feature type="region of interest" description="Disordered" evidence="1">
    <location>
        <begin position="129"/>
        <end position="150"/>
    </location>
</feature>
<protein>
    <submittedName>
        <fullName evidence="2">Uncharacterized protein</fullName>
    </submittedName>
</protein>
<feature type="compositionally biased region" description="Basic residues" evidence="1">
    <location>
        <begin position="139"/>
        <end position="150"/>
    </location>
</feature>
<dbReference type="EMBL" id="CADCWC010000348">
    <property type="protein sequence ID" value="CAA9546130.1"/>
    <property type="molecule type" value="Genomic_DNA"/>
</dbReference>
<evidence type="ECO:0000313" key="2">
    <source>
        <dbReference type="EMBL" id="CAA9546130.1"/>
    </source>
</evidence>
<sequence>MQLQVSRAMTDTGDMSVTRTRICRTCQDRFTPFLVTDALCRPCVGAAHDREAVVRHLREVRFTTVADVAVATGVAATVIQQLVDDGTVEATTNDRPVCSCPPGLPGRCPICRRRLADELRLMGAPVNVPATVPSGASERRRRGRRARRSL</sequence>
<reference evidence="2" key="1">
    <citation type="submission" date="2020-02" db="EMBL/GenBank/DDBJ databases">
        <authorList>
            <person name="Meier V. D."/>
        </authorList>
    </citation>
    <scope>NUCLEOTIDE SEQUENCE</scope>
    <source>
        <strain evidence="2">AVDCRST_MAG79</strain>
    </source>
</reference>
<gene>
    <name evidence="2" type="ORF">AVDCRST_MAG79-2316</name>
</gene>
<name>A0A6J4UDD2_9ACTN</name>
<accession>A0A6J4UDD2</accession>
<dbReference type="AlphaFoldDB" id="A0A6J4UDD2"/>
<evidence type="ECO:0000256" key="1">
    <source>
        <dbReference type="SAM" id="MobiDB-lite"/>
    </source>
</evidence>